<sequence length="484" mass="52081">MIEQLLSARRAGAPLIAVESPDLWASVRSISARINGSAPQIAWDMQNGFTPLNNASRAIGGLPDASEDPTGALAAMNQVENGVFYMLDAGDLVGDLLFARSLANLRDTAKASGVTVILLSAGFKLPTVLKRDVLVLKEPLPDDASIQQTVEDCLAAYNESLEQSDCELPPLVVDDVGAVIRACKGLSVFEAEQSVAMSIRNGALDFDALWARKIATVQQTSGLSVYHGGDRFDGLGGLEAVKEYMRLRMNGRRKPNVVVWLDEIEKSGLANTGDLSGVNSDQLGQVLTYMEDYKSFGVMLLGVPGSGKSAICKAMAAEFDRLVIRLDMGAMKGGIVGQSEQNLRDALKVITAVGDGNSLWLATSNSVDKLDAALKSRFTDTFFFDLNDDELPAIWDAQKRAFGIDDATPDVSGWSGRNVQRCCANAWDMGCTLEDASRFVISESVSGAMDLQALREQAEGRFLSASRDGVYTANKTNGRKFRLN</sequence>
<protein>
    <recommendedName>
        <fullName evidence="4">Uncharacterized AAA domain-containing protein ycf46</fullName>
    </recommendedName>
</protein>
<keyword evidence="7" id="KW-1185">Reference proteome</keyword>
<evidence type="ECO:0000256" key="3">
    <source>
        <dbReference type="ARBA" id="ARBA00038088"/>
    </source>
</evidence>
<comment type="similarity">
    <text evidence="3">Belongs to the AAA ATPase family. Highly divergent.</text>
</comment>
<evidence type="ECO:0000256" key="2">
    <source>
        <dbReference type="ARBA" id="ARBA00022840"/>
    </source>
</evidence>
<dbReference type="Gene3D" id="3.40.50.300">
    <property type="entry name" value="P-loop containing nucleotide triphosphate hydrolases"/>
    <property type="match status" value="1"/>
</dbReference>
<keyword evidence="1" id="KW-0547">Nucleotide-binding</keyword>
<dbReference type="SMART" id="SM00382">
    <property type="entry name" value="AAA"/>
    <property type="match status" value="1"/>
</dbReference>
<dbReference type="EMBL" id="CP036433">
    <property type="protein sequence ID" value="QDU95172.1"/>
    <property type="molecule type" value="Genomic_DNA"/>
</dbReference>
<gene>
    <name evidence="6" type="ORF">Pla8534_29840</name>
</gene>
<reference evidence="6 7" key="1">
    <citation type="submission" date="2019-02" db="EMBL/GenBank/DDBJ databases">
        <title>Deep-cultivation of Planctomycetes and their phenomic and genomic characterization uncovers novel biology.</title>
        <authorList>
            <person name="Wiegand S."/>
            <person name="Jogler M."/>
            <person name="Boedeker C."/>
            <person name="Pinto D."/>
            <person name="Vollmers J."/>
            <person name="Rivas-Marin E."/>
            <person name="Kohn T."/>
            <person name="Peeters S.H."/>
            <person name="Heuer A."/>
            <person name="Rast P."/>
            <person name="Oberbeckmann S."/>
            <person name="Bunk B."/>
            <person name="Jeske O."/>
            <person name="Meyerdierks A."/>
            <person name="Storesund J.E."/>
            <person name="Kallscheuer N."/>
            <person name="Luecker S."/>
            <person name="Lage O.M."/>
            <person name="Pohl T."/>
            <person name="Merkel B.J."/>
            <person name="Hornburger P."/>
            <person name="Mueller R.-W."/>
            <person name="Bruemmer F."/>
            <person name="Labrenz M."/>
            <person name="Spormann A.M."/>
            <person name="Op den Camp H."/>
            <person name="Overmann J."/>
            <person name="Amann R."/>
            <person name="Jetten M.S.M."/>
            <person name="Mascher T."/>
            <person name="Medema M.H."/>
            <person name="Devos D.P."/>
            <person name="Kaster A.-K."/>
            <person name="Ovreas L."/>
            <person name="Rohde M."/>
            <person name="Galperin M.Y."/>
            <person name="Jogler C."/>
        </authorList>
    </citation>
    <scope>NUCLEOTIDE SEQUENCE [LARGE SCALE GENOMIC DNA]</scope>
    <source>
        <strain evidence="6 7">Pla85_3_4</strain>
    </source>
</reference>
<name>A0A518DTK4_9BACT</name>
<dbReference type="AlphaFoldDB" id="A0A518DTK4"/>
<feature type="domain" description="AAA+ ATPase" evidence="5">
    <location>
        <begin position="294"/>
        <end position="388"/>
    </location>
</feature>
<dbReference type="GO" id="GO:0005524">
    <property type="term" value="F:ATP binding"/>
    <property type="evidence" value="ECO:0007669"/>
    <property type="project" value="UniProtKB-KW"/>
</dbReference>
<dbReference type="PANTHER" id="PTHR42960">
    <property type="entry name" value="YCF46 PROTEIN"/>
    <property type="match status" value="1"/>
</dbReference>
<evidence type="ECO:0000256" key="1">
    <source>
        <dbReference type="ARBA" id="ARBA00022741"/>
    </source>
</evidence>
<evidence type="ECO:0000313" key="6">
    <source>
        <dbReference type="EMBL" id="QDU95172.1"/>
    </source>
</evidence>
<keyword evidence="2" id="KW-0067">ATP-binding</keyword>
<evidence type="ECO:0000259" key="5">
    <source>
        <dbReference type="SMART" id="SM00382"/>
    </source>
</evidence>
<dbReference type="InterPro" id="IPR027417">
    <property type="entry name" value="P-loop_NTPase"/>
</dbReference>
<dbReference type="PANTHER" id="PTHR42960:SF1">
    <property type="entry name" value="YCF46 PROTEIN"/>
    <property type="match status" value="1"/>
</dbReference>
<evidence type="ECO:0000256" key="4">
    <source>
        <dbReference type="ARBA" id="ARBA00040480"/>
    </source>
</evidence>
<dbReference type="KEGG" id="lcre:Pla8534_29840"/>
<dbReference type="InterPro" id="IPR003593">
    <property type="entry name" value="AAA+_ATPase"/>
</dbReference>
<dbReference type="InterPro" id="IPR052381">
    <property type="entry name" value="AAA_domain_protein"/>
</dbReference>
<accession>A0A518DTK4</accession>
<dbReference type="Pfam" id="PF00004">
    <property type="entry name" value="AAA"/>
    <property type="match status" value="1"/>
</dbReference>
<dbReference type="SUPFAM" id="SSF52540">
    <property type="entry name" value="P-loop containing nucleoside triphosphate hydrolases"/>
    <property type="match status" value="1"/>
</dbReference>
<dbReference type="GO" id="GO:0016887">
    <property type="term" value="F:ATP hydrolysis activity"/>
    <property type="evidence" value="ECO:0007669"/>
    <property type="project" value="InterPro"/>
</dbReference>
<dbReference type="Proteomes" id="UP000317648">
    <property type="component" value="Chromosome"/>
</dbReference>
<dbReference type="InterPro" id="IPR003959">
    <property type="entry name" value="ATPase_AAA_core"/>
</dbReference>
<dbReference type="RefSeq" id="WP_197443293.1">
    <property type="nucleotide sequence ID" value="NZ_CP036433.1"/>
</dbReference>
<evidence type="ECO:0000313" key="7">
    <source>
        <dbReference type="Proteomes" id="UP000317648"/>
    </source>
</evidence>
<organism evidence="6 7">
    <name type="scientific">Lignipirellula cremea</name>
    <dbReference type="NCBI Taxonomy" id="2528010"/>
    <lineage>
        <taxon>Bacteria</taxon>
        <taxon>Pseudomonadati</taxon>
        <taxon>Planctomycetota</taxon>
        <taxon>Planctomycetia</taxon>
        <taxon>Pirellulales</taxon>
        <taxon>Pirellulaceae</taxon>
        <taxon>Lignipirellula</taxon>
    </lineage>
</organism>
<proteinExistence type="inferred from homology"/>